<dbReference type="EMBL" id="CP035495">
    <property type="protein sequence ID" value="QAY62626.1"/>
    <property type="molecule type" value="Genomic_DNA"/>
</dbReference>
<dbReference type="Pfam" id="PF01899">
    <property type="entry name" value="MNHE"/>
    <property type="match status" value="1"/>
</dbReference>
<dbReference type="PANTHER" id="PTHR34584:SF1">
    <property type="entry name" value="NA(+)_H(+) ANTIPORTER SUBUNIT E1"/>
    <property type="match status" value="1"/>
</dbReference>
<evidence type="ECO:0000256" key="1">
    <source>
        <dbReference type="ARBA" id="ARBA00004651"/>
    </source>
</evidence>
<name>A0A4P6EKH5_9MICO</name>
<comment type="subcellular location">
    <subcellularLocation>
        <location evidence="1">Cell membrane</location>
        <topology evidence="1">Multi-pass membrane protein</topology>
    </subcellularLocation>
</comment>
<dbReference type="GO" id="GO:0005886">
    <property type="term" value="C:plasma membrane"/>
    <property type="evidence" value="ECO:0007669"/>
    <property type="project" value="UniProtKB-SubCell"/>
</dbReference>
<protein>
    <recommendedName>
        <fullName evidence="10">Sodium:proton antiporter</fullName>
    </recommendedName>
</protein>
<dbReference type="KEGG" id="xyl:ET495_04440"/>
<evidence type="ECO:0000256" key="4">
    <source>
        <dbReference type="ARBA" id="ARBA00022692"/>
    </source>
</evidence>
<evidence type="ECO:0000256" key="2">
    <source>
        <dbReference type="ARBA" id="ARBA00006228"/>
    </source>
</evidence>
<feature type="transmembrane region" description="Helical" evidence="7">
    <location>
        <begin position="22"/>
        <end position="42"/>
    </location>
</feature>
<keyword evidence="3" id="KW-1003">Cell membrane</keyword>
<dbReference type="OrthoDB" id="5148423at2"/>
<dbReference type="RefSeq" id="WP_129202935.1">
    <property type="nucleotide sequence ID" value="NZ_CP035495.1"/>
</dbReference>
<dbReference type="AlphaFoldDB" id="A0A4P6EKH5"/>
<evidence type="ECO:0000313" key="9">
    <source>
        <dbReference type="Proteomes" id="UP000291758"/>
    </source>
</evidence>
<comment type="similarity">
    <text evidence="2">Belongs to the CPA3 antiporters (TC 2.A.63) subunit E family.</text>
</comment>
<keyword evidence="6 7" id="KW-0472">Membrane</keyword>
<keyword evidence="4 7" id="KW-0812">Transmembrane</keyword>
<sequence>MIRRYGPVVVVFTVIWVVMNEVLSVVSVVSGVVVAVAALWMTRRVLHVDYATVFLRPLATARYVLLLLREMTVAAYGMAVVIVRGHAQVTQFVHESALDDDLLLFLLANSLILTPGSVAVDREGGRLTVITVDDDARARATCVRLERAIARLVKEDACS</sequence>
<dbReference type="InterPro" id="IPR002758">
    <property type="entry name" value="Cation_antiport_E"/>
</dbReference>
<accession>A0A4P6EKH5</accession>
<dbReference type="PANTHER" id="PTHR34584">
    <property type="entry name" value="NA(+)/H(+) ANTIPORTER SUBUNIT E1"/>
    <property type="match status" value="1"/>
</dbReference>
<evidence type="ECO:0000256" key="5">
    <source>
        <dbReference type="ARBA" id="ARBA00022989"/>
    </source>
</evidence>
<evidence type="ECO:0000256" key="3">
    <source>
        <dbReference type="ARBA" id="ARBA00022475"/>
    </source>
</evidence>
<keyword evidence="9" id="KW-1185">Reference proteome</keyword>
<dbReference type="GO" id="GO:0008324">
    <property type="term" value="F:monoatomic cation transmembrane transporter activity"/>
    <property type="evidence" value="ECO:0007669"/>
    <property type="project" value="InterPro"/>
</dbReference>
<proteinExistence type="inferred from homology"/>
<evidence type="ECO:0000256" key="7">
    <source>
        <dbReference type="SAM" id="Phobius"/>
    </source>
</evidence>
<evidence type="ECO:0000256" key="6">
    <source>
        <dbReference type="ARBA" id="ARBA00023136"/>
    </source>
</evidence>
<reference evidence="8 9" key="1">
    <citation type="submission" date="2019-01" db="EMBL/GenBank/DDBJ databases">
        <title>Genome sequencing of strain 2JSPR-7.</title>
        <authorList>
            <person name="Heo J."/>
            <person name="Kim S.-J."/>
            <person name="Kim J.-S."/>
            <person name="Hong S.-B."/>
            <person name="Kwon S.-W."/>
        </authorList>
    </citation>
    <scope>NUCLEOTIDE SEQUENCE [LARGE SCALE GENOMIC DNA]</scope>
    <source>
        <strain evidence="8 9">2JSPR-7</strain>
    </source>
</reference>
<organism evidence="8 9">
    <name type="scientific">Xylanimonas allomyrinae</name>
    <dbReference type="NCBI Taxonomy" id="2509459"/>
    <lineage>
        <taxon>Bacteria</taxon>
        <taxon>Bacillati</taxon>
        <taxon>Actinomycetota</taxon>
        <taxon>Actinomycetes</taxon>
        <taxon>Micrococcales</taxon>
        <taxon>Promicromonosporaceae</taxon>
        <taxon>Xylanimonas</taxon>
    </lineage>
</organism>
<gene>
    <name evidence="8" type="ORF">ET495_04440</name>
</gene>
<evidence type="ECO:0008006" key="10">
    <source>
        <dbReference type="Google" id="ProtNLM"/>
    </source>
</evidence>
<dbReference type="Proteomes" id="UP000291758">
    <property type="component" value="Chromosome"/>
</dbReference>
<evidence type="ECO:0000313" key="8">
    <source>
        <dbReference type="EMBL" id="QAY62626.1"/>
    </source>
</evidence>
<feature type="transmembrane region" description="Helical" evidence="7">
    <location>
        <begin position="63"/>
        <end position="82"/>
    </location>
</feature>
<keyword evidence="5 7" id="KW-1133">Transmembrane helix</keyword>